<dbReference type="GO" id="GO:0003677">
    <property type="term" value="F:DNA binding"/>
    <property type="evidence" value="ECO:0007669"/>
    <property type="project" value="InterPro"/>
</dbReference>
<dbReference type="PANTHER" id="PTHR31499">
    <property type="entry name" value="MYB FAMILY TRANSCRIPTION FACTOR PHL11"/>
    <property type="match status" value="1"/>
</dbReference>
<dbReference type="SUPFAM" id="SSF46689">
    <property type="entry name" value="Homeodomain-like"/>
    <property type="match status" value="1"/>
</dbReference>
<feature type="region of interest" description="Disordered" evidence="4">
    <location>
        <begin position="49"/>
        <end position="81"/>
    </location>
</feature>
<dbReference type="InterPro" id="IPR046955">
    <property type="entry name" value="PHR1-like"/>
</dbReference>
<evidence type="ECO:0000313" key="7">
    <source>
        <dbReference type="Proteomes" id="UP000243459"/>
    </source>
</evidence>
<dbReference type="Pfam" id="PF14379">
    <property type="entry name" value="Myb_CC_LHEQLE"/>
    <property type="match status" value="1"/>
</dbReference>
<dbReference type="InterPro" id="IPR009057">
    <property type="entry name" value="Homeodomain-like_sf"/>
</dbReference>
<evidence type="ECO:0000256" key="3">
    <source>
        <dbReference type="ARBA" id="ARBA00023242"/>
    </source>
</evidence>
<feature type="domain" description="MYB-CC type transcription factor LHEQLE-containing" evidence="5">
    <location>
        <begin position="81"/>
        <end position="127"/>
    </location>
</feature>
<dbReference type="InterPro" id="IPR006447">
    <property type="entry name" value="Myb_dom_plants"/>
</dbReference>
<dbReference type="AlphaFoldDB" id="A0A5P1F402"/>
<evidence type="ECO:0000256" key="2">
    <source>
        <dbReference type="ARBA" id="ARBA00023163"/>
    </source>
</evidence>
<dbReference type="NCBIfam" id="TIGR01557">
    <property type="entry name" value="myb_SHAQKYF"/>
    <property type="match status" value="1"/>
</dbReference>
<organism evidence="6 7">
    <name type="scientific">Asparagus officinalis</name>
    <name type="common">Garden asparagus</name>
    <dbReference type="NCBI Taxonomy" id="4686"/>
    <lineage>
        <taxon>Eukaryota</taxon>
        <taxon>Viridiplantae</taxon>
        <taxon>Streptophyta</taxon>
        <taxon>Embryophyta</taxon>
        <taxon>Tracheophyta</taxon>
        <taxon>Spermatophyta</taxon>
        <taxon>Magnoliopsida</taxon>
        <taxon>Liliopsida</taxon>
        <taxon>Asparagales</taxon>
        <taxon>Asparagaceae</taxon>
        <taxon>Asparagoideae</taxon>
        <taxon>Asparagus</taxon>
    </lineage>
</organism>
<dbReference type="OMA" id="LMDYMHG"/>
<keyword evidence="7" id="KW-1185">Reference proteome</keyword>
<feature type="compositionally biased region" description="Polar residues" evidence="4">
    <location>
        <begin position="55"/>
        <end position="75"/>
    </location>
</feature>
<dbReference type="EMBL" id="CM007384">
    <property type="protein sequence ID" value="ONK71509.1"/>
    <property type="molecule type" value="Genomic_DNA"/>
</dbReference>
<dbReference type="GO" id="GO:2000762">
    <property type="term" value="P:regulation of phenylpropanoid metabolic process"/>
    <property type="evidence" value="ECO:0007669"/>
    <property type="project" value="EnsemblPlants"/>
</dbReference>
<reference evidence="7" key="1">
    <citation type="journal article" date="2017" name="Nat. Commun.">
        <title>The asparagus genome sheds light on the origin and evolution of a young Y chromosome.</title>
        <authorList>
            <person name="Harkess A."/>
            <person name="Zhou J."/>
            <person name="Xu C."/>
            <person name="Bowers J.E."/>
            <person name="Van der Hulst R."/>
            <person name="Ayyampalayam S."/>
            <person name="Mercati F."/>
            <person name="Riccardi P."/>
            <person name="McKain M.R."/>
            <person name="Kakrana A."/>
            <person name="Tang H."/>
            <person name="Ray J."/>
            <person name="Groenendijk J."/>
            <person name="Arikit S."/>
            <person name="Mathioni S.M."/>
            <person name="Nakano M."/>
            <person name="Shan H."/>
            <person name="Telgmann-Rauber A."/>
            <person name="Kanno A."/>
            <person name="Yue Z."/>
            <person name="Chen H."/>
            <person name="Li W."/>
            <person name="Chen Y."/>
            <person name="Xu X."/>
            <person name="Zhang Y."/>
            <person name="Luo S."/>
            <person name="Chen H."/>
            <person name="Gao J."/>
            <person name="Mao Z."/>
            <person name="Pires J.C."/>
            <person name="Luo M."/>
            <person name="Kudrna D."/>
            <person name="Wing R.A."/>
            <person name="Meyers B.C."/>
            <person name="Yi K."/>
            <person name="Kong H."/>
            <person name="Lavrijsen P."/>
            <person name="Sunseri F."/>
            <person name="Falavigna A."/>
            <person name="Ye Y."/>
            <person name="Leebens-Mack J.H."/>
            <person name="Chen G."/>
        </authorList>
    </citation>
    <scope>NUCLEOTIDE SEQUENCE [LARGE SCALE GENOMIC DNA]</scope>
    <source>
        <strain evidence="7">cv. DH0086</strain>
    </source>
</reference>
<evidence type="ECO:0000313" key="6">
    <source>
        <dbReference type="EMBL" id="ONK71509.1"/>
    </source>
</evidence>
<keyword evidence="3" id="KW-0539">Nucleus</keyword>
<evidence type="ECO:0000259" key="5">
    <source>
        <dbReference type="Pfam" id="PF14379"/>
    </source>
</evidence>
<dbReference type="Proteomes" id="UP000243459">
    <property type="component" value="Chromosome 4"/>
</dbReference>
<dbReference type="InterPro" id="IPR025756">
    <property type="entry name" value="Myb_CC_LHEQLE"/>
</dbReference>
<keyword evidence="2" id="KW-0804">Transcription</keyword>
<proteinExistence type="predicted"/>
<evidence type="ECO:0000256" key="1">
    <source>
        <dbReference type="ARBA" id="ARBA00023015"/>
    </source>
</evidence>
<name>A0A5P1F402_ASPOF</name>
<dbReference type="Gramene" id="ONK71509">
    <property type="protein sequence ID" value="ONK71509"/>
    <property type="gene ID" value="A4U43_C04F9380"/>
</dbReference>
<keyword evidence="1" id="KW-0805">Transcription regulation</keyword>
<gene>
    <name evidence="6" type="ORF">A4U43_C04F9380</name>
</gene>
<evidence type="ECO:0000256" key="4">
    <source>
        <dbReference type="SAM" id="MobiDB-lite"/>
    </source>
</evidence>
<dbReference type="PANTHER" id="PTHR31499:SF23">
    <property type="entry name" value="MYB FAMILY TRANSCRIPTION FACTOR PHL11"/>
    <property type="match status" value="1"/>
</dbReference>
<dbReference type="GO" id="GO:0003700">
    <property type="term" value="F:DNA-binding transcription factor activity"/>
    <property type="evidence" value="ECO:0007669"/>
    <property type="project" value="InterPro"/>
</dbReference>
<protein>
    <recommendedName>
        <fullName evidence="5">MYB-CC type transcription factor LHEQLE-containing domain-containing protein</fullName>
    </recommendedName>
</protein>
<sequence>MIAPKLCILAEATPKSVLRLMGMKGLTLYHLKSHLQKYRLGKQARKETGLLDANKNGSSSGVNYSSATNSDVSRGNNGGEMPLAESLRYQIEVQRKLQEQLEVQKKLQMRIEAQGKYLQAILEKAQKSLSYDVNDTENIEESRAQLTDFNLNLSGLMENVSNIVSEDNKKTESGKAKAHVSGFRLYQEDTEDTADVKFPSGGGSQHLDLNMKGGGYDLFGGTLGSELDLRMQLQGR</sequence>
<accession>A0A5P1F402</accession>
<dbReference type="Gene3D" id="1.10.10.60">
    <property type="entry name" value="Homeodomain-like"/>
    <property type="match status" value="1"/>
</dbReference>